<dbReference type="Pfam" id="PF00441">
    <property type="entry name" value="Acyl-CoA_dh_1"/>
    <property type="match status" value="1"/>
</dbReference>
<dbReference type="EMBL" id="CAVK010000094">
    <property type="protein sequence ID" value="CCW17699.1"/>
    <property type="molecule type" value="Genomic_DNA"/>
</dbReference>
<evidence type="ECO:0000256" key="3">
    <source>
        <dbReference type="ARBA" id="ARBA00022630"/>
    </source>
</evidence>
<evidence type="ECO:0000259" key="7">
    <source>
        <dbReference type="Pfam" id="PF00441"/>
    </source>
</evidence>
<reference evidence="10 11" key="1">
    <citation type="submission" date="2013-03" db="EMBL/GenBank/DDBJ databases">
        <authorList>
            <person name="Le V."/>
        </authorList>
    </citation>
    <scope>NUCLEOTIDE SEQUENCE [LARGE SCALE GENOMIC DNA]</scope>
    <source>
        <strain evidence="10 11">BiD32</strain>
    </source>
</reference>
<dbReference type="PANTHER" id="PTHR43292">
    <property type="entry name" value="ACYL-COA DEHYDROGENASE"/>
    <property type="match status" value="1"/>
</dbReference>
<evidence type="ECO:0000313" key="11">
    <source>
        <dbReference type="Proteomes" id="UP000013201"/>
    </source>
</evidence>
<dbReference type="InterPro" id="IPR013786">
    <property type="entry name" value="AcylCoA_DH/ox_N"/>
</dbReference>
<dbReference type="InterPro" id="IPR009075">
    <property type="entry name" value="AcylCo_DH/oxidase_C"/>
</dbReference>
<evidence type="ECO:0000256" key="1">
    <source>
        <dbReference type="ARBA" id="ARBA00001974"/>
    </source>
</evidence>
<feature type="domain" description="Acyl-CoA dehydrogenase/oxidase N-terminal" evidence="9">
    <location>
        <begin position="6"/>
        <end position="125"/>
    </location>
</feature>
<comment type="caution">
    <text evidence="10">The sequence shown here is derived from an EMBL/GenBank/DDBJ whole genome shotgun (WGS) entry which is preliminary data.</text>
</comment>
<dbReference type="SUPFAM" id="SSF56645">
    <property type="entry name" value="Acyl-CoA dehydrogenase NM domain-like"/>
    <property type="match status" value="1"/>
</dbReference>
<dbReference type="InterPro" id="IPR009100">
    <property type="entry name" value="AcylCoA_DH/oxidase_NM_dom_sf"/>
</dbReference>
<name>N1MLX1_9SPHN</name>
<keyword evidence="3 6" id="KW-0285">Flavoprotein</keyword>
<keyword evidence="11" id="KW-1185">Reference proteome</keyword>
<dbReference type="GO" id="GO:0016937">
    <property type="term" value="F:short-chain fatty acyl-CoA dehydrogenase activity"/>
    <property type="evidence" value="ECO:0007669"/>
    <property type="project" value="UniProtKB-EC"/>
</dbReference>
<keyword evidence="5 6" id="KW-0560">Oxidoreductase</keyword>
<dbReference type="RefSeq" id="WP_006955561.1">
    <property type="nucleotide sequence ID" value="NZ_CAVK010000094.1"/>
</dbReference>
<evidence type="ECO:0000256" key="6">
    <source>
        <dbReference type="RuleBase" id="RU362125"/>
    </source>
</evidence>
<dbReference type="Gene3D" id="2.40.110.10">
    <property type="entry name" value="Butyryl-CoA Dehydrogenase, subunit A, domain 2"/>
    <property type="match status" value="1"/>
</dbReference>
<feature type="domain" description="Acyl-CoA oxidase/dehydrogenase middle" evidence="8">
    <location>
        <begin position="129"/>
        <end position="222"/>
    </location>
</feature>
<accession>N1MLX1</accession>
<evidence type="ECO:0000259" key="9">
    <source>
        <dbReference type="Pfam" id="PF02771"/>
    </source>
</evidence>
<dbReference type="SUPFAM" id="SSF47203">
    <property type="entry name" value="Acyl-CoA dehydrogenase C-terminal domain-like"/>
    <property type="match status" value="1"/>
</dbReference>
<dbReference type="Proteomes" id="UP000013201">
    <property type="component" value="Unassembled WGS sequence"/>
</dbReference>
<dbReference type="GO" id="GO:0005886">
    <property type="term" value="C:plasma membrane"/>
    <property type="evidence" value="ECO:0007669"/>
    <property type="project" value="TreeGrafter"/>
</dbReference>
<evidence type="ECO:0000259" key="8">
    <source>
        <dbReference type="Pfam" id="PF02770"/>
    </source>
</evidence>
<organism evidence="10 11">
    <name type="scientific">Sphingobium indicum BiD32</name>
    <dbReference type="NCBI Taxonomy" id="1301087"/>
    <lineage>
        <taxon>Bacteria</taxon>
        <taxon>Pseudomonadati</taxon>
        <taxon>Pseudomonadota</taxon>
        <taxon>Alphaproteobacteria</taxon>
        <taxon>Sphingomonadales</taxon>
        <taxon>Sphingomonadaceae</taxon>
        <taxon>Sphingobium</taxon>
    </lineage>
</organism>
<dbReference type="Gene3D" id="1.20.140.10">
    <property type="entry name" value="Butyryl-CoA Dehydrogenase, subunit A, domain 3"/>
    <property type="match status" value="1"/>
</dbReference>
<dbReference type="AlphaFoldDB" id="N1MLX1"/>
<dbReference type="InterPro" id="IPR037069">
    <property type="entry name" value="AcylCoA_DH/ox_N_sf"/>
</dbReference>
<evidence type="ECO:0000256" key="5">
    <source>
        <dbReference type="ARBA" id="ARBA00023002"/>
    </source>
</evidence>
<protein>
    <submittedName>
        <fullName evidence="10">Butyryl-CoA dehydrogenase</fullName>
        <ecNumber evidence="10">1.3.8.1</ecNumber>
    </submittedName>
</protein>
<feature type="domain" description="Acyl-CoA dehydrogenase/oxidase C-terminal" evidence="7">
    <location>
        <begin position="234"/>
        <end position="387"/>
    </location>
</feature>
<dbReference type="PANTHER" id="PTHR43292:SF3">
    <property type="entry name" value="ACYL-COA DEHYDROGENASE FADE29"/>
    <property type="match status" value="1"/>
</dbReference>
<dbReference type="Pfam" id="PF02770">
    <property type="entry name" value="Acyl-CoA_dh_M"/>
    <property type="match status" value="1"/>
</dbReference>
<gene>
    <name evidence="10" type="ORF">EBBID32_20470</name>
</gene>
<dbReference type="InterPro" id="IPR052161">
    <property type="entry name" value="Mycobact_Acyl-CoA_DH"/>
</dbReference>
<dbReference type="InterPro" id="IPR036250">
    <property type="entry name" value="AcylCo_DH-like_C"/>
</dbReference>
<reference evidence="11" key="2">
    <citation type="submission" date="2013-04" db="EMBL/GenBank/DDBJ databases">
        <title>Bisphenol A degrading Sphingobium sp. strain BiD32.</title>
        <authorList>
            <person name="Nielsen J.L."/>
            <person name="Zhou N.A."/>
            <person name="Kjeldal H."/>
        </authorList>
    </citation>
    <scope>NUCLEOTIDE SEQUENCE [LARGE SCALE GENOMIC DNA]</scope>
    <source>
        <strain evidence="11">BiD32</strain>
    </source>
</reference>
<evidence type="ECO:0000256" key="4">
    <source>
        <dbReference type="ARBA" id="ARBA00022827"/>
    </source>
</evidence>
<comment type="cofactor">
    <cofactor evidence="1 6">
        <name>FAD</name>
        <dbReference type="ChEBI" id="CHEBI:57692"/>
    </cofactor>
</comment>
<dbReference type="Gene3D" id="1.10.540.10">
    <property type="entry name" value="Acyl-CoA dehydrogenase/oxidase, N-terminal domain"/>
    <property type="match status" value="1"/>
</dbReference>
<dbReference type="InterPro" id="IPR046373">
    <property type="entry name" value="Acyl-CoA_Oxase/DH_mid-dom_sf"/>
</dbReference>
<dbReference type="Pfam" id="PF02771">
    <property type="entry name" value="Acyl-CoA_dh_N"/>
    <property type="match status" value="1"/>
</dbReference>
<comment type="similarity">
    <text evidence="2 6">Belongs to the acyl-CoA dehydrogenase family.</text>
</comment>
<dbReference type="FunFam" id="2.40.110.10:FF:000011">
    <property type="entry name" value="Acyl-CoA dehydrogenase FadE34"/>
    <property type="match status" value="1"/>
</dbReference>
<evidence type="ECO:0000256" key="2">
    <source>
        <dbReference type="ARBA" id="ARBA00009347"/>
    </source>
</evidence>
<proteinExistence type="inferred from homology"/>
<dbReference type="EC" id="1.3.8.1" evidence="10"/>
<sequence length="395" mass="44359">MDWDFTAEQLEFRQRVRNFIAENNGPELATGISYVAGAGEDDLDLAAAQKIFRERLDAAGLLRTCWPKEFGGQEASPMYEYIMRQELEAQGLEPRVGMTIISAAIGKYGTEEQKEEFLQGLLSREIRMCAGFSEPRGGSDLAGLETSAVRDGDEWVINGQKIYTTGAERADYMWCLARTDRNARKHEGISIFMVDMKSPGVTVRPLHTMGNYLTAEVFLDDVRVPHRHLIGEENRGWYLNTLSLDVERINIGAYSAFKRFLDAIVDFAKKPQPNGKPLAQDPLVRLRLGQLIVDIEMLRHLSNECVWLVMTGQVSAMVPSMAKVWSTELYYRMTSIAMQLMGPFGQLQKGSKWAMLDGEVELGYRNSPPMMFGGGANEIQRDIIASRGLGLPRSR</sequence>
<keyword evidence="4 6" id="KW-0274">FAD</keyword>
<dbReference type="InterPro" id="IPR006091">
    <property type="entry name" value="Acyl-CoA_Oxase/DH_mid-dom"/>
</dbReference>
<evidence type="ECO:0000313" key="10">
    <source>
        <dbReference type="EMBL" id="CCW17699.1"/>
    </source>
</evidence>
<dbReference type="GO" id="GO:0050660">
    <property type="term" value="F:flavin adenine dinucleotide binding"/>
    <property type="evidence" value="ECO:0007669"/>
    <property type="project" value="InterPro"/>
</dbReference>